<reference evidence="2" key="1">
    <citation type="journal article" date="2014" name="Front. Microbiol.">
        <title>High frequency of phylogenetically diverse reductive dehalogenase-homologous genes in deep subseafloor sedimentary metagenomes.</title>
        <authorList>
            <person name="Kawai M."/>
            <person name="Futagami T."/>
            <person name="Toyoda A."/>
            <person name="Takaki Y."/>
            <person name="Nishi S."/>
            <person name="Hori S."/>
            <person name="Arai W."/>
            <person name="Tsubouchi T."/>
            <person name="Morono Y."/>
            <person name="Uchiyama I."/>
            <person name="Ito T."/>
            <person name="Fujiyama A."/>
            <person name="Inagaki F."/>
            <person name="Takami H."/>
        </authorList>
    </citation>
    <scope>NUCLEOTIDE SEQUENCE</scope>
    <source>
        <strain evidence="2">Expedition CK06-06</strain>
    </source>
</reference>
<gene>
    <name evidence="2" type="ORF">S01H4_64579</name>
</gene>
<keyword evidence="1" id="KW-0812">Transmembrane</keyword>
<keyword evidence="1" id="KW-1133">Transmembrane helix</keyword>
<comment type="caution">
    <text evidence="2">The sequence shown here is derived from an EMBL/GenBank/DDBJ whole genome shotgun (WGS) entry which is preliminary data.</text>
</comment>
<evidence type="ECO:0000256" key="1">
    <source>
        <dbReference type="SAM" id="Phobius"/>
    </source>
</evidence>
<protein>
    <recommendedName>
        <fullName evidence="3">ABC transporter permease</fullName>
    </recommendedName>
</protein>
<feature type="transmembrane region" description="Helical" evidence="1">
    <location>
        <begin position="12"/>
        <end position="33"/>
    </location>
</feature>
<proteinExistence type="predicted"/>
<evidence type="ECO:0000313" key="2">
    <source>
        <dbReference type="EMBL" id="GAH11758.1"/>
    </source>
</evidence>
<name>X1ESZ3_9ZZZZ</name>
<accession>X1ESZ3</accession>
<sequence>MNIFFREMKANLKSLLIWGGIVILFVVVGFSKFSAYEGNPELLAILDNLPPAMLSAFNF</sequence>
<organism evidence="2">
    <name type="scientific">marine sediment metagenome</name>
    <dbReference type="NCBI Taxonomy" id="412755"/>
    <lineage>
        <taxon>unclassified sequences</taxon>
        <taxon>metagenomes</taxon>
        <taxon>ecological metagenomes</taxon>
    </lineage>
</organism>
<feature type="non-terminal residue" evidence="2">
    <location>
        <position position="59"/>
    </location>
</feature>
<dbReference type="AlphaFoldDB" id="X1ESZ3"/>
<keyword evidence="1" id="KW-0472">Membrane</keyword>
<dbReference type="EMBL" id="BART01039212">
    <property type="protein sequence ID" value="GAH11758.1"/>
    <property type="molecule type" value="Genomic_DNA"/>
</dbReference>
<evidence type="ECO:0008006" key="3">
    <source>
        <dbReference type="Google" id="ProtNLM"/>
    </source>
</evidence>